<keyword evidence="3" id="KW-1185">Reference proteome</keyword>
<dbReference type="Proteomes" id="UP000181951">
    <property type="component" value="Unassembled WGS sequence"/>
</dbReference>
<gene>
    <name evidence="2" type="ORF">SAMN05216267_103816</name>
</gene>
<protein>
    <recommendedName>
        <fullName evidence="4">WXG100 family type VII secretion target</fullName>
    </recommendedName>
</protein>
<sequence length="142" mass="14907">MPVNADYDISTLRVRPQDLSDASDRLMSLAAQMADEIEGITDAVSNLALSWVGSSAKEAQEFNASWKNVMVQMFGTKDGPVGVLPAMAGGLLGTAVAYSHTEVELEASFLKFSSGLADTSGSGGSPTDHTGSDYPISQDYPN</sequence>
<evidence type="ECO:0008006" key="4">
    <source>
        <dbReference type="Google" id="ProtNLM"/>
    </source>
</evidence>
<dbReference type="AlphaFoldDB" id="A0A1H8RZD7"/>
<dbReference type="EMBL" id="FODD01000038">
    <property type="protein sequence ID" value="SEO71657.1"/>
    <property type="molecule type" value="Genomic_DNA"/>
</dbReference>
<feature type="region of interest" description="Disordered" evidence="1">
    <location>
        <begin position="120"/>
        <end position="142"/>
    </location>
</feature>
<accession>A0A1H8RZD7</accession>
<name>A0A1H8RZD7_9ACTN</name>
<dbReference type="STRING" id="310780.SAMN05216267_103816"/>
<evidence type="ECO:0000313" key="3">
    <source>
        <dbReference type="Proteomes" id="UP000181951"/>
    </source>
</evidence>
<evidence type="ECO:0000313" key="2">
    <source>
        <dbReference type="EMBL" id="SEO71657.1"/>
    </source>
</evidence>
<dbReference type="RefSeq" id="WP_069462831.1">
    <property type="nucleotide sequence ID" value="NZ_FODD01000038.1"/>
</dbReference>
<dbReference type="SUPFAM" id="SSF140453">
    <property type="entry name" value="EsxAB dimer-like"/>
    <property type="match status" value="1"/>
</dbReference>
<proteinExistence type="predicted"/>
<feature type="compositionally biased region" description="Polar residues" evidence="1">
    <location>
        <begin position="120"/>
        <end position="129"/>
    </location>
</feature>
<dbReference type="InterPro" id="IPR036689">
    <property type="entry name" value="ESAT-6-like_sf"/>
</dbReference>
<dbReference type="OrthoDB" id="3531801at2"/>
<organism evidence="2 3">
    <name type="scientific">Actinacidiphila rubida</name>
    <dbReference type="NCBI Taxonomy" id="310780"/>
    <lineage>
        <taxon>Bacteria</taxon>
        <taxon>Bacillati</taxon>
        <taxon>Actinomycetota</taxon>
        <taxon>Actinomycetes</taxon>
        <taxon>Kitasatosporales</taxon>
        <taxon>Streptomycetaceae</taxon>
        <taxon>Actinacidiphila</taxon>
    </lineage>
</organism>
<evidence type="ECO:0000256" key="1">
    <source>
        <dbReference type="SAM" id="MobiDB-lite"/>
    </source>
</evidence>
<reference evidence="2 3" key="1">
    <citation type="submission" date="2016-10" db="EMBL/GenBank/DDBJ databases">
        <authorList>
            <person name="de Groot N.N."/>
        </authorList>
    </citation>
    <scope>NUCLEOTIDE SEQUENCE [LARGE SCALE GENOMIC DNA]</scope>
    <source>
        <strain evidence="2 3">CGMCC 4.2026</strain>
    </source>
</reference>
<dbReference type="Gene3D" id="1.10.287.1060">
    <property type="entry name" value="ESAT-6-like"/>
    <property type="match status" value="1"/>
</dbReference>